<dbReference type="EC" id="2.4.2.19" evidence="5"/>
<dbReference type="EMBL" id="FOYM01000018">
    <property type="protein sequence ID" value="SFR09307.1"/>
    <property type="molecule type" value="Genomic_DNA"/>
</dbReference>
<feature type="binding site" evidence="13">
    <location>
        <position position="196"/>
    </location>
    <ligand>
        <name>substrate</name>
    </ligand>
</feature>
<evidence type="ECO:0000256" key="3">
    <source>
        <dbReference type="ARBA" id="ARBA00009400"/>
    </source>
</evidence>
<accession>A0A1I6DVB9</accession>
<gene>
    <name evidence="16" type="ORF">SAMN05660706_11850</name>
</gene>
<dbReference type="Gene3D" id="3.90.1170.20">
    <property type="entry name" value="Quinolinate phosphoribosyl transferase, N-terminal domain"/>
    <property type="match status" value="1"/>
</dbReference>
<feature type="binding site" evidence="13">
    <location>
        <begin position="240"/>
        <end position="242"/>
    </location>
    <ligand>
        <name>substrate</name>
    </ligand>
</feature>
<evidence type="ECO:0000256" key="13">
    <source>
        <dbReference type="PIRSR" id="PIRSR006250-1"/>
    </source>
</evidence>
<dbReference type="Pfam" id="PF01729">
    <property type="entry name" value="QRPTase_C"/>
    <property type="match status" value="1"/>
</dbReference>
<feature type="domain" description="Quinolinate phosphoribosyl transferase N-terminal" evidence="15">
    <location>
        <begin position="24"/>
        <end position="109"/>
    </location>
</feature>
<evidence type="ECO:0000256" key="6">
    <source>
        <dbReference type="ARBA" id="ARBA00022642"/>
    </source>
</evidence>
<dbReference type="InterPro" id="IPR036068">
    <property type="entry name" value="Nicotinate_pribotase-like_C"/>
</dbReference>
<dbReference type="STRING" id="39060.SAMN05660706_11850"/>
<feature type="binding site" evidence="13">
    <location>
        <position position="217"/>
    </location>
    <ligand>
        <name>substrate</name>
    </ligand>
</feature>
<evidence type="ECO:0000256" key="7">
    <source>
        <dbReference type="ARBA" id="ARBA00022676"/>
    </source>
</evidence>
<dbReference type="UniPathway" id="UPA00253">
    <property type="reaction ID" value="UER00331"/>
</dbReference>
<evidence type="ECO:0000256" key="8">
    <source>
        <dbReference type="ARBA" id="ARBA00022679"/>
    </source>
</evidence>
<dbReference type="GO" id="GO:0004514">
    <property type="term" value="F:nicotinate-nucleotide diphosphorylase (carboxylating) activity"/>
    <property type="evidence" value="ECO:0007669"/>
    <property type="project" value="UniProtKB-EC"/>
</dbReference>
<feature type="binding site" evidence="13">
    <location>
        <position position="166"/>
    </location>
    <ligand>
        <name>substrate</name>
    </ligand>
</feature>
<dbReference type="Proteomes" id="UP000199584">
    <property type="component" value="Unassembled WGS sequence"/>
</dbReference>
<keyword evidence="8 12" id="KW-0808">Transferase</keyword>
<dbReference type="GO" id="GO:0005737">
    <property type="term" value="C:cytoplasm"/>
    <property type="evidence" value="ECO:0007669"/>
    <property type="project" value="TreeGrafter"/>
</dbReference>
<evidence type="ECO:0000256" key="11">
    <source>
        <dbReference type="ARBA" id="ARBA00069173"/>
    </source>
</evidence>
<keyword evidence="7 12" id="KW-0328">Glycosyltransferase</keyword>
<dbReference type="NCBIfam" id="TIGR00078">
    <property type="entry name" value="nadC"/>
    <property type="match status" value="1"/>
</dbReference>
<dbReference type="Pfam" id="PF02749">
    <property type="entry name" value="QRPTase_N"/>
    <property type="match status" value="1"/>
</dbReference>
<reference evidence="17" key="1">
    <citation type="submission" date="2016-10" db="EMBL/GenBank/DDBJ databases">
        <authorList>
            <person name="Varghese N."/>
            <person name="Submissions S."/>
        </authorList>
    </citation>
    <scope>NUCLEOTIDE SEQUENCE [LARGE SCALE GENOMIC DNA]</scope>
    <source>
        <strain evidence="17">DSM 3669</strain>
    </source>
</reference>
<feature type="binding site" evidence="13">
    <location>
        <begin position="261"/>
        <end position="263"/>
    </location>
    <ligand>
        <name>substrate</name>
    </ligand>
</feature>
<dbReference type="AlphaFoldDB" id="A0A1I6DVB9"/>
<evidence type="ECO:0000256" key="10">
    <source>
        <dbReference type="ARBA" id="ARBA00047445"/>
    </source>
</evidence>
<organism evidence="16 17">
    <name type="scientific">Desulfoscipio geothermicus DSM 3669</name>
    <dbReference type="NCBI Taxonomy" id="1121426"/>
    <lineage>
        <taxon>Bacteria</taxon>
        <taxon>Bacillati</taxon>
        <taxon>Bacillota</taxon>
        <taxon>Clostridia</taxon>
        <taxon>Eubacteriales</taxon>
        <taxon>Desulfallaceae</taxon>
        <taxon>Desulfoscipio</taxon>
    </lineage>
</organism>
<dbReference type="GO" id="GO:0034213">
    <property type="term" value="P:quinolinate catabolic process"/>
    <property type="evidence" value="ECO:0007669"/>
    <property type="project" value="TreeGrafter"/>
</dbReference>
<comment type="similarity">
    <text evidence="3 12">Belongs to the NadC/ModD family.</text>
</comment>
<evidence type="ECO:0000256" key="5">
    <source>
        <dbReference type="ARBA" id="ARBA00011944"/>
    </source>
</evidence>
<proteinExistence type="inferred from homology"/>
<dbReference type="PANTHER" id="PTHR32179">
    <property type="entry name" value="NICOTINATE-NUCLEOTIDE PYROPHOSPHORYLASE [CARBOXYLATING]"/>
    <property type="match status" value="1"/>
</dbReference>
<evidence type="ECO:0000313" key="16">
    <source>
        <dbReference type="EMBL" id="SFR09307.1"/>
    </source>
</evidence>
<dbReference type="PANTHER" id="PTHR32179:SF3">
    <property type="entry name" value="NICOTINATE-NUCLEOTIDE PYROPHOSPHORYLASE [CARBOXYLATING]"/>
    <property type="match status" value="1"/>
</dbReference>
<evidence type="ECO:0000256" key="2">
    <source>
        <dbReference type="ARBA" id="ARBA00004893"/>
    </source>
</evidence>
<evidence type="ECO:0000256" key="9">
    <source>
        <dbReference type="ARBA" id="ARBA00033102"/>
    </source>
</evidence>
<dbReference type="InterPro" id="IPR002638">
    <property type="entry name" value="Quinolinate_PRibosylTrfase_C"/>
</dbReference>
<keyword evidence="17" id="KW-1185">Reference proteome</keyword>
<dbReference type="OrthoDB" id="9782546at2"/>
<evidence type="ECO:0000256" key="1">
    <source>
        <dbReference type="ARBA" id="ARBA00003237"/>
    </source>
</evidence>
<dbReference type="InterPro" id="IPR037128">
    <property type="entry name" value="Quinolinate_PRibosylTase_N_sf"/>
</dbReference>
<sequence>MEINERALHELIDRCLAEDIGPGDLTTNSIVPHRMQVTGFIKAKQDGVVAGLPVARAVFHRLDPELEFLSQVNEGARVRAGEVLGRLCGRARTILTGERLALNFLQRLSGIATVTANLVELVRDYPARIVDTRKTTPGLRLLEKYAVRVGGGHNHRLGLYDAVLIKDNHIRVAGGIANAVRRARASIPHTAKIEVETEDLAGVAQALEAGADIIMLDNMDPETMAVAVRQVNGRALLEASGGISAQTIRAVAATGVDIISVGALTHSAPALDISLDVGQLKPMPGVIET</sequence>
<keyword evidence="6" id="KW-0662">Pyridine nucleotide biosynthesis</keyword>
<dbReference type="InterPro" id="IPR027277">
    <property type="entry name" value="NadC/ModD"/>
</dbReference>
<comment type="catalytic activity">
    <reaction evidence="10">
        <text>nicotinate beta-D-ribonucleotide + CO2 + diphosphate = quinolinate + 5-phospho-alpha-D-ribose 1-diphosphate + 2 H(+)</text>
        <dbReference type="Rhea" id="RHEA:12733"/>
        <dbReference type="ChEBI" id="CHEBI:15378"/>
        <dbReference type="ChEBI" id="CHEBI:16526"/>
        <dbReference type="ChEBI" id="CHEBI:29959"/>
        <dbReference type="ChEBI" id="CHEBI:33019"/>
        <dbReference type="ChEBI" id="CHEBI:57502"/>
        <dbReference type="ChEBI" id="CHEBI:58017"/>
        <dbReference type="EC" id="2.4.2.19"/>
    </reaction>
</comment>
<dbReference type="InterPro" id="IPR004393">
    <property type="entry name" value="NadC"/>
</dbReference>
<feature type="binding site" evidence="13">
    <location>
        <position position="156"/>
    </location>
    <ligand>
        <name>substrate</name>
    </ligand>
</feature>
<comment type="subunit">
    <text evidence="4">Hexamer formed by 3 homodimers.</text>
</comment>
<dbReference type="FunFam" id="3.20.20.70:FF:000030">
    <property type="entry name" value="Nicotinate-nucleotide pyrophosphorylase, carboxylating"/>
    <property type="match status" value="1"/>
</dbReference>
<feature type="binding site" evidence="13">
    <location>
        <begin position="132"/>
        <end position="134"/>
    </location>
    <ligand>
        <name>substrate</name>
    </ligand>
</feature>
<evidence type="ECO:0000259" key="15">
    <source>
        <dbReference type="Pfam" id="PF02749"/>
    </source>
</evidence>
<dbReference type="GO" id="GO:0009435">
    <property type="term" value="P:NAD+ biosynthetic process"/>
    <property type="evidence" value="ECO:0007669"/>
    <property type="project" value="UniProtKB-UniPathway"/>
</dbReference>
<dbReference type="SUPFAM" id="SSF51690">
    <property type="entry name" value="Nicotinate/Quinolinate PRTase C-terminal domain-like"/>
    <property type="match status" value="1"/>
</dbReference>
<evidence type="ECO:0000256" key="4">
    <source>
        <dbReference type="ARBA" id="ARBA00011218"/>
    </source>
</evidence>
<name>A0A1I6DVB9_9FIRM</name>
<feature type="binding site" evidence="13">
    <location>
        <position position="99"/>
    </location>
    <ligand>
        <name>substrate</name>
    </ligand>
</feature>
<dbReference type="RefSeq" id="WP_092484286.1">
    <property type="nucleotide sequence ID" value="NZ_FOYM01000018.1"/>
</dbReference>
<evidence type="ECO:0000259" key="14">
    <source>
        <dbReference type="Pfam" id="PF01729"/>
    </source>
</evidence>
<dbReference type="FunFam" id="3.90.1170.20:FF:000001">
    <property type="entry name" value="Nicotinate-nucleotide diphosphorylase (Carboxylating)"/>
    <property type="match status" value="1"/>
</dbReference>
<dbReference type="SUPFAM" id="SSF54675">
    <property type="entry name" value="Nicotinate/Quinolinate PRTase N-terminal domain-like"/>
    <property type="match status" value="1"/>
</dbReference>
<dbReference type="PIRSF" id="PIRSF006250">
    <property type="entry name" value="NadC_ModD"/>
    <property type="match status" value="1"/>
</dbReference>
<dbReference type="InterPro" id="IPR022412">
    <property type="entry name" value="Quinolinate_PRibosylTrfase_N"/>
</dbReference>
<evidence type="ECO:0000256" key="12">
    <source>
        <dbReference type="PIRNR" id="PIRNR006250"/>
    </source>
</evidence>
<dbReference type="Gene3D" id="3.20.20.70">
    <property type="entry name" value="Aldolase class I"/>
    <property type="match status" value="1"/>
</dbReference>
<comment type="function">
    <text evidence="1">Involved in the catabolism of quinolinic acid (QA).</text>
</comment>
<comment type="pathway">
    <text evidence="2">Cofactor biosynthesis; NAD(+) biosynthesis; nicotinate D-ribonucleotide from quinolinate: step 1/1.</text>
</comment>
<protein>
    <recommendedName>
        <fullName evidence="11">Probable nicotinate-nucleotide pyrophosphorylase [carboxylating]</fullName>
        <ecNumber evidence="5">2.4.2.19</ecNumber>
    </recommendedName>
    <alternativeName>
        <fullName evidence="9">Quinolinate phosphoribosyltransferase [decarboxylating]</fullName>
    </alternativeName>
</protein>
<evidence type="ECO:0000313" key="17">
    <source>
        <dbReference type="Proteomes" id="UP000199584"/>
    </source>
</evidence>
<feature type="domain" description="Quinolinate phosphoribosyl transferase C-terminal" evidence="14">
    <location>
        <begin position="111"/>
        <end position="276"/>
    </location>
</feature>
<dbReference type="CDD" id="cd01572">
    <property type="entry name" value="QPRTase"/>
    <property type="match status" value="1"/>
</dbReference>
<dbReference type="InterPro" id="IPR013785">
    <property type="entry name" value="Aldolase_TIM"/>
</dbReference>